<name>A0ACB9YWT1_9PEZI</name>
<dbReference type="Proteomes" id="UP001497700">
    <property type="component" value="Unassembled WGS sequence"/>
</dbReference>
<comment type="caution">
    <text evidence="1">The sequence shown here is derived from an EMBL/GenBank/DDBJ whole genome shotgun (WGS) entry which is preliminary data.</text>
</comment>
<gene>
    <name evidence="1" type="ORF">F4820DRAFT_368325</name>
</gene>
<accession>A0ACB9YWT1</accession>
<evidence type="ECO:0000313" key="2">
    <source>
        <dbReference type="Proteomes" id="UP001497700"/>
    </source>
</evidence>
<dbReference type="EMBL" id="MU393500">
    <property type="protein sequence ID" value="KAI4863652.1"/>
    <property type="molecule type" value="Genomic_DNA"/>
</dbReference>
<protein>
    <submittedName>
        <fullName evidence="1">Uncharacterized protein</fullName>
    </submittedName>
</protein>
<sequence length="541" mass="59730">MATASEHGGDLPEVGVTLKITLGTMYQPTPHRFAPQLRFYTRFIAAHDSNALSNFLAEELAISTGLCMIIVEGWSSGAARPFMATMPSLPAKLLSEVNSGLSLSMLPIFEDGAQTKEFCYVTDHIDVSQQPPDGYTHGSLKLGAFEARRKPIAAWVKDGGAFTQDSTRPAIVIFGGKPAGLISHMIEAHYTAEGSRRWNRLCECLPWIYLDLFYIFTNWDSTLEVARFNIEAKEQEMFNRRAITPIVQQTRELHRDTATTLALQEGLRLHQASIKRFQRGLRNAQDSKEVSALRIRMEYVSELLEFYETTCLTILEQQRNLLNLTFNLETVTQSRAVARLNALAIFFLPISFVASIFGITTMEAPAYWYPVAAVPTLILTVGVAIVLARRSTENRHDTNRHSKPSQPSSVPIISKWLDVKSSLRKRRGSTTSIGTNPPPPPPPPPPQGFTFTRTPEPAVSTRNEIGPAVIVNNPEQGEVDDDAGNLTTDRYAENNVTSSNVQLGYRVAGVARVSTNHLSPDPWANAATGALNSPSGSLRHN</sequence>
<evidence type="ECO:0000313" key="1">
    <source>
        <dbReference type="EMBL" id="KAI4863652.1"/>
    </source>
</evidence>
<proteinExistence type="predicted"/>
<reference evidence="1 2" key="1">
    <citation type="journal article" date="2022" name="New Phytol.">
        <title>Ecological generalism drives hyperdiversity of secondary metabolite gene clusters in xylarialean endophytes.</title>
        <authorList>
            <person name="Franco M.E.E."/>
            <person name="Wisecaver J.H."/>
            <person name="Arnold A.E."/>
            <person name="Ju Y.M."/>
            <person name="Slot J.C."/>
            <person name="Ahrendt S."/>
            <person name="Moore L.P."/>
            <person name="Eastman K.E."/>
            <person name="Scott K."/>
            <person name="Konkel Z."/>
            <person name="Mondo S.J."/>
            <person name="Kuo A."/>
            <person name="Hayes R.D."/>
            <person name="Haridas S."/>
            <person name="Andreopoulos B."/>
            <person name="Riley R."/>
            <person name="LaButti K."/>
            <person name="Pangilinan J."/>
            <person name="Lipzen A."/>
            <person name="Amirebrahimi M."/>
            <person name="Yan J."/>
            <person name="Adam C."/>
            <person name="Keymanesh K."/>
            <person name="Ng V."/>
            <person name="Louie K."/>
            <person name="Northen T."/>
            <person name="Drula E."/>
            <person name="Henrissat B."/>
            <person name="Hsieh H.M."/>
            <person name="Youens-Clark K."/>
            <person name="Lutzoni F."/>
            <person name="Miadlikowska J."/>
            <person name="Eastwood D.C."/>
            <person name="Hamelin R.C."/>
            <person name="Grigoriev I.V."/>
            <person name="U'Ren J.M."/>
        </authorList>
    </citation>
    <scope>NUCLEOTIDE SEQUENCE [LARGE SCALE GENOMIC DNA]</scope>
    <source>
        <strain evidence="1 2">CBS 119005</strain>
    </source>
</reference>
<organism evidence="1 2">
    <name type="scientific">Hypoxylon rubiginosum</name>
    <dbReference type="NCBI Taxonomy" id="110542"/>
    <lineage>
        <taxon>Eukaryota</taxon>
        <taxon>Fungi</taxon>
        <taxon>Dikarya</taxon>
        <taxon>Ascomycota</taxon>
        <taxon>Pezizomycotina</taxon>
        <taxon>Sordariomycetes</taxon>
        <taxon>Xylariomycetidae</taxon>
        <taxon>Xylariales</taxon>
        <taxon>Hypoxylaceae</taxon>
        <taxon>Hypoxylon</taxon>
    </lineage>
</organism>
<keyword evidence="2" id="KW-1185">Reference proteome</keyword>